<name>A0ABR9RTJ6_9ACTN</name>
<dbReference type="CDD" id="cd00085">
    <property type="entry name" value="HNHc"/>
    <property type="match status" value="1"/>
</dbReference>
<organism evidence="3 4">
    <name type="scientific">Nocardioides malaquae</name>
    <dbReference type="NCBI Taxonomy" id="2773426"/>
    <lineage>
        <taxon>Bacteria</taxon>
        <taxon>Bacillati</taxon>
        <taxon>Actinomycetota</taxon>
        <taxon>Actinomycetes</taxon>
        <taxon>Propionibacteriales</taxon>
        <taxon>Nocardioidaceae</taxon>
        <taxon>Nocardioides</taxon>
    </lineage>
</organism>
<evidence type="ECO:0000313" key="3">
    <source>
        <dbReference type="EMBL" id="MBE7324482.1"/>
    </source>
</evidence>
<sequence length="505" mass="54312">MEATATVAPELGDLTAAELLSAARERRSVVQRGEADLLAIAYEWAVAHPADEDGWNAAAFHHPLGDEPISGDGTPLVAEFCIPELGAALGISTDAAKKLIGQAIEMVHRLPRVWKRVQSGLVPVWRAKQVAEATIHCDPALTPEAMAWIDAQVAPFLEKIGRAQMERILAQAIELYGLAAQEQPRDEDNDGRFVHIHTPVGPFAGAMRIEAEVSNADGHDLAQALSVGAAALKAGGSTASLDVRRSMALGELARQQTSLDLASAESGGEDVDAGSAGTAAGTTDSTGELVQRTARRVDLHLHFTAEVQPDGTTGINPIGLLENGQKLALLSQVRSWVRGTHTEVRILPVIDLNEQITTSRYEPTDRLRRQVILRDRTCVFPWCTRPARSCDLDHVEPFDHDAAGEDRPQPGPTATDNLAALCRGHHRLKTHTGWQLTSPTSGVFEWTSPHGQRFRRDPDGTQPLEPLCQPMDGLSAPPGDEPPLHPDTNPSAAWTPLDPLGSKSV</sequence>
<feature type="region of interest" description="Disordered" evidence="1">
    <location>
        <begin position="440"/>
        <end position="505"/>
    </location>
</feature>
<proteinExistence type="predicted"/>
<gene>
    <name evidence="3" type="ORF">IEQ44_07435</name>
</gene>
<dbReference type="RefSeq" id="WP_193637786.1">
    <property type="nucleotide sequence ID" value="NZ_JADCSA010000005.1"/>
</dbReference>
<accession>A0ABR9RTJ6</accession>
<dbReference type="Proteomes" id="UP000756387">
    <property type="component" value="Unassembled WGS sequence"/>
</dbReference>
<keyword evidence="4" id="KW-1185">Reference proteome</keyword>
<feature type="domain" description="HNH nuclease" evidence="2">
    <location>
        <begin position="366"/>
        <end position="427"/>
    </location>
</feature>
<protein>
    <recommendedName>
        <fullName evidence="2">HNH nuclease domain-containing protein</fullName>
    </recommendedName>
</protein>
<evidence type="ECO:0000313" key="4">
    <source>
        <dbReference type="Proteomes" id="UP000756387"/>
    </source>
</evidence>
<evidence type="ECO:0000259" key="2">
    <source>
        <dbReference type="SMART" id="SM00507"/>
    </source>
</evidence>
<feature type="compositionally biased region" description="Low complexity" evidence="1">
    <location>
        <begin position="273"/>
        <end position="287"/>
    </location>
</feature>
<feature type="region of interest" description="Disordered" evidence="1">
    <location>
        <begin position="260"/>
        <end position="289"/>
    </location>
</feature>
<dbReference type="Gene3D" id="1.10.30.50">
    <property type="match status" value="1"/>
</dbReference>
<comment type="caution">
    <text evidence="3">The sequence shown here is derived from an EMBL/GenBank/DDBJ whole genome shotgun (WGS) entry which is preliminary data.</text>
</comment>
<evidence type="ECO:0000256" key="1">
    <source>
        <dbReference type="SAM" id="MobiDB-lite"/>
    </source>
</evidence>
<reference evidence="3 4" key="1">
    <citation type="submission" date="2020-10" db="EMBL/GenBank/DDBJ databases">
        <title>Nocardioides sp. isolated from sludge.</title>
        <authorList>
            <person name="Zhang X."/>
        </authorList>
    </citation>
    <scope>NUCLEOTIDE SEQUENCE [LARGE SCALE GENOMIC DNA]</scope>
    <source>
        <strain evidence="3 4">Y6</strain>
    </source>
</reference>
<dbReference type="EMBL" id="JADCSA010000005">
    <property type="protein sequence ID" value="MBE7324482.1"/>
    <property type="molecule type" value="Genomic_DNA"/>
</dbReference>
<dbReference type="InterPro" id="IPR003615">
    <property type="entry name" value="HNH_nuc"/>
</dbReference>
<dbReference type="SMART" id="SM00507">
    <property type="entry name" value="HNHc"/>
    <property type="match status" value="1"/>
</dbReference>